<organism evidence="1 2">
    <name type="scientific">Helianthus annuus</name>
    <name type="common">Common sunflower</name>
    <dbReference type="NCBI Taxonomy" id="4232"/>
    <lineage>
        <taxon>Eukaryota</taxon>
        <taxon>Viridiplantae</taxon>
        <taxon>Streptophyta</taxon>
        <taxon>Embryophyta</taxon>
        <taxon>Tracheophyta</taxon>
        <taxon>Spermatophyta</taxon>
        <taxon>Magnoliopsida</taxon>
        <taxon>eudicotyledons</taxon>
        <taxon>Gunneridae</taxon>
        <taxon>Pentapetalae</taxon>
        <taxon>asterids</taxon>
        <taxon>campanulids</taxon>
        <taxon>Asterales</taxon>
        <taxon>Asteraceae</taxon>
        <taxon>Asteroideae</taxon>
        <taxon>Heliantheae alliance</taxon>
        <taxon>Heliantheae</taxon>
        <taxon>Helianthus</taxon>
    </lineage>
</organism>
<sequence length="49" mass="5714">MFSNTNFQKIENTRIDCIYLQTLGGVQPVKFKKMGVHLATPFHYFPHKS</sequence>
<gene>
    <name evidence="1" type="ORF">HanXRQr2_Chr17g0815231</name>
</gene>
<dbReference type="Gramene" id="mRNA:HanXRQr2_Chr17g0815231">
    <property type="protein sequence ID" value="CDS:HanXRQr2_Chr17g0815231.1"/>
    <property type="gene ID" value="HanXRQr2_Chr17g0815231"/>
</dbReference>
<dbReference type="AlphaFoldDB" id="A0A9K3DKT5"/>
<dbReference type="Proteomes" id="UP000215914">
    <property type="component" value="Unassembled WGS sequence"/>
</dbReference>
<keyword evidence="2" id="KW-1185">Reference proteome</keyword>
<accession>A0A9K3DKT5</accession>
<reference evidence="1" key="2">
    <citation type="submission" date="2020-06" db="EMBL/GenBank/DDBJ databases">
        <title>Helianthus annuus Genome sequencing and assembly Release 2.</title>
        <authorList>
            <person name="Gouzy J."/>
            <person name="Langlade N."/>
            <person name="Munos S."/>
        </authorList>
    </citation>
    <scope>NUCLEOTIDE SEQUENCE</scope>
    <source>
        <tissue evidence="1">Leaves</tissue>
    </source>
</reference>
<protein>
    <submittedName>
        <fullName evidence="1">Uncharacterized protein</fullName>
    </submittedName>
</protein>
<dbReference type="EMBL" id="MNCJ02000332">
    <property type="protein sequence ID" value="KAF5756484.1"/>
    <property type="molecule type" value="Genomic_DNA"/>
</dbReference>
<proteinExistence type="predicted"/>
<comment type="caution">
    <text evidence="1">The sequence shown here is derived from an EMBL/GenBank/DDBJ whole genome shotgun (WGS) entry which is preliminary data.</text>
</comment>
<evidence type="ECO:0000313" key="2">
    <source>
        <dbReference type="Proteomes" id="UP000215914"/>
    </source>
</evidence>
<reference evidence="1" key="1">
    <citation type="journal article" date="2017" name="Nature">
        <title>The sunflower genome provides insights into oil metabolism, flowering and Asterid evolution.</title>
        <authorList>
            <person name="Badouin H."/>
            <person name="Gouzy J."/>
            <person name="Grassa C.J."/>
            <person name="Murat F."/>
            <person name="Staton S.E."/>
            <person name="Cottret L."/>
            <person name="Lelandais-Briere C."/>
            <person name="Owens G.L."/>
            <person name="Carrere S."/>
            <person name="Mayjonade B."/>
            <person name="Legrand L."/>
            <person name="Gill N."/>
            <person name="Kane N.C."/>
            <person name="Bowers J.E."/>
            <person name="Hubner S."/>
            <person name="Bellec A."/>
            <person name="Berard A."/>
            <person name="Berges H."/>
            <person name="Blanchet N."/>
            <person name="Boniface M.C."/>
            <person name="Brunel D."/>
            <person name="Catrice O."/>
            <person name="Chaidir N."/>
            <person name="Claudel C."/>
            <person name="Donnadieu C."/>
            <person name="Faraut T."/>
            <person name="Fievet G."/>
            <person name="Helmstetter N."/>
            <person name="King M."/>
            <person name="Knapp S.J."/>
            <person name="Lai Z."/>
            <person name="Le Paslier M.C."/>
            <person name="Lippi Y."/>
            <person name="Lorenzon L."/>
            <person name="Mandel J.R."/>
            <person name="Marage G."/>
            <person name="Marchand G."/>
            <person name="Marquand E."/>
            <person name="Bret-Mestries E."/>
            <person name="Morien E."/>
            <person name="Nambeesan S."/>
            <person name="Nguyen T."/>
            <person name="Pegot-Espagnet P."/>
            <person name="Pouilly N."/>
            <person name="Raftis F."/>
            <person name="Sallet E."/>
            <person name="Schiex T."/>
            <person name="Thomas J."/>
            <person name="Vandecasteele C."/>
            <person name="Vares D."/>
            <person name="Vear F."/>
            <person name="Vautrin S."/>
            <person name="Crespi M."/>
            <person name="Mangin B."/>
            <person name="Burke J.M."/>
            <person name="Salse J."/>
            <person name="Munos S."/>
            <person name="Vincourt P."/>
            <person name="Rieseberg L.H."/>
            <person name="Langlade N.B."/>
        </authorList>
    </citation>
    <scope>NUCLEOTIDE SEQUENCE</scope>
    <source>
        <tissue evidence="1">Leaves</tissue>
    </source>
</reference>
<name>A0A9K3DKT5_HELAN</name>
<evidence type="ECO:0000313" key="1">
    <source>
        <dbReference type="EMBL" id="KAF5756484.1"/>
    </source>
</evidence>